<evidence type="ECO:0000313" key="10">
    <source>
        <dbReference type="EMBL" id="KAF2175993.1"/>
    </source>
</evidence>
<accession>A0A6A6DAC9</accession>
<evidence type="ECO:0000256" key="7">
    <source>
        <dbReference type="RuleBase" id="RU003346"/>
    </source>
</evidence>
<proteinExistence type="inferred from homology"/>
<feature type="transmembrane region" description="Helical" evidence="8">
    <location>
        <begin position="262"/>
        <end position="283"/>
    </location>
</feature>
<feature type="transmembrane region" description="Helical" evidence="8">
    <location>
        <begin position="148"/>
        <end position="168"/>
    </location>
</feature>
<dbReference type="Gene3D" id="1.20.1250.20">
    <property type="entry name" value="MFS general substrate transporter like domains"/>
    <property type="match status" value="1"/>
</dbReference>
<evidence type="ECO:0000256" key="1">
    <source>
        <dbReference type="ARBA" id="ARBA00004141"/>
    </source>
</evidence>
<dbReference type="InterPro" id="IPR050360">
    <property type="entry name" value="MFS_Sugar_Transporters"/>
</dbReference>
<evidence type="ECO:0000256" key="2">
    <source>
        <dbReference type="ARBA" id="ARBA00010992"/>
    </source>
</evidence>
<sequence>MAGKQSVNGYTWFVATFAAVAAGIYGIDSGIISTTIAHATFLDYFAPFSPSIKGVVVSTFGAGAVFGVFFAGWSADYLGRKRTIFIAAIIALIAGIIQAAAVNVGMLIAGRIIGGLAVGMMNMTIPIYNSEMAPPGKRGMISGLHAQFVGFGFATANWVGFGCSYASSDFQWRFLLAFQCVPALIILGGIFFLPYSPRWLLEKDRDEEAYAVLKRLHGNVGNDDSFLRAEFAQMRDQLRFEKSVTKISWHEIFTKPSNRKRLVLAVLVQVFTQLSGINVINYYQTDLYKGLGQTGHMVTLLAGIYGLVGPIANMVCLYYVDTWGRKKTLWITGIIMALDMGLVMGLSGGYGDSSNHVAKGFTIAFIFCFSIIYSLGYNSIHYICVPEIMTMAIRAKGSSISVISNVLINIVFNQVSPIAFANIGYKYYSLFICTNLLGAVVVFFMFPETKGKTLEEIAHIFGDEVIVADLDTIKAKIGDAEEDVTAQEKGVTGTKTETMR</sequence>
<feature type="transmembrane region" description="Helical" evidence="8">
    <location>
        <begin position="295"/>
        <end position="320"/>
    </location>
</feature>
<name>A0A6A6DAC9_9PEZI</name>
<dbReference type="GO" id="GO:0005351">
    <property type="term" value="F:carbohydrate:proton symporter activity"/>
    <property type="evidence" value="ECO:0007669"/>
    <property type="project" value="TreeGrafter"/>
</dbReference>
<dbReference type="Proteomes" id="UP000800200">
    <property type="component" value="Unassembled WGS sequence"/>
</dbReference>
<evidence type="ECO:0000259" key="9">
    <source>
        <dbReference type="PROSITE" id="PS50850"/>
    </source>
</evidence>
<dbReference type="FunFam" id="1.20.1250.20:FF:000090">
    <property type="entry name" value="MFS sugar transporter, putative"/>
    <property type="match status" value="1"/>
</dbReference>
<dbReference type="InterPro" id="IPR005828">
    <property type="entry name" value="MFS_sugar_transport-like"/>
</dbReference>
<dbReference type="SUPFAM" id="SSF103473">
    <property type="entry name" value="MFS general substrate transporter"/>
    <property type="match status" value="1"/>
</dbReference>
<comment type="subcellular location">
    <subcellularLocation>
        <location evidence="1">Membrane</location>
        <topology evidence="1">Multi-pass membrane protein</topology>
    </subcellularLocation>
</comment>
<feature type="transmembrane region" description="Helical" evidence="8">
    <location>
        <begin position="84"/>
        <end position="102"/>
    </location>
</feature>
<evidence type="ECO:0000256" key="6">
    <source>
        <dbReference type="ARBA" id="ARBA00023136"/>
    </source>
</evidence>
<dbReference type="InterPro" id="IPR005829">
    <property type="entry name" value="Sugar_transporter_CS"/>
</dbReference>
<dbReference type="InterPro" id="IPR003663">
    <property type="entry name" value="Sugar/inositol_transpt"/>
</dbReference>
<feature type="transmembrane region" description="Helical" evidence="8">
    <location>
        <begin position="174"/>
        <end position="195"/>
    </location>
</feature>
<feature type="transmembrane region" description="Helical" evidence="8">
    <location>
        <begin position="427"/>
        <end position="446"/>
    </location>
</feature>
<feature type="domain" description="Major facilitator superfamily (MFS) profile" evidence="9">
    <location>
        <begin position="14"/>
        <end position="450"/>
    </location>
</feature>
<feature type="transmembrane region" description="Helical" evidence="8">
    <location>
        <begin position="362"/>
        <end position="385"/>
    </location>
</feature>
<dbReference type="PANTHER" id="PTHR48022">
    <property type="entry name" value="PLASTIDIC GLUCOSE TRANSPORTER 4"/>
    <property type="match status" value="1"/>
</dbReference>
<comment type="similarity">
    <text evidence="2 7">Belongs to the major facilitator superfamily. Sugar transporter (TC 2.A.1.1) family.</text>
</comment>
<feature type="transmembrane region" description="Helical" evidence="8">
    <location>
        <begin position="52"/>
        <end position="72"/>
    </location>
</feature>
<dbReference type="InterPro" id="IPR036259">
    <property type="entry name" value="MFS_trans_sf"/>
</dbReference>
<dbReference type="EMBL" id="ML994718">
    <property type="protein sequence ID" value="KAF2175993.1"/>
    <property type="molecule type" value="Genomic_DNA"/>
</dbReference>
<dbReference type="NCBIfam" id="TIGR00879">
    <property type="entry name" value="SP"/>
    <property type="match status" value="1"/>
</dbReference>
<keyword evidence="4 8" id="KW-0812">Transmembrane</keyword>
<evidence type="ECO:0000256" key="8">
    <source>
        <dbReference type="SAM" id="Phobius"/>
    </source>
</evidence>
<dbReference type="PROSITE" id="PS50850">
    <property type="entry name" value="MFS"/>
    <property type="match status" value="1"/>
</dbReference>
<dbReference type="Pfam" id="PF00083">
    <property type="entry name" value="Sugar_tr"/>
    <property type="match status" value="1"/>
</dbReference>
<evidence type="ECO:0000256" key="3">
    <source>
        <dbReference type="ARBA" id="ARBA00022448"/>
    </source>
</evidence>
<reference evidence="10" key="1">
    <citation type="journal article" date="2020" name="Stud. Mycol.">
        <title>101 Dothideomycetes genomes: a test case for predicting lifestyles and emergence of pathogens.</title>
        <authorList>
            <person name="Haridas S."/>
            <person name="Albert R."/>
            <person name="Binder M."/>
            <person name="Bloem J."/>
            <person name="Labutti K."/>
            <person name="Salamov A."/>
            <person name="Andreopoulos B."/>
            <person name="Baker S."/>
            <person name="Barry K."/>
            <person name="Bills G."/>
            <person name="Bluhm B."/>
            <person name="Cannon C."/>
            <person name="Castanera R."/>
            <person name="Culley D."/>
            <person name="Daum C."/>
            <person name="Ezra D."/>
            <person name="Gonzalez J."/>
            <person name="Henrissat B."/>
            <person name="Kuo A."/>
            <person name="Liang C."/>
            <person name="Lipzen A."/>
            <person name="Lutzoni F."/>
            <person name="Magnuson J."/>
            <person name="Mondo S."/>
            <person name="Nolan M."/>
            <person name="Ohm R."/>
            <person name="Pangilinan J."/>
            <person name="Park H.-J."/>
            <person name="Ramirez L."/>
            <person name="Alfaro M."/>
            <person name="Sun H."/>
            <person name="Tritt A."/>
            <person name="Yoshinaga Y."/>
            <person name="Zwiers L.-H."/>
            <person name="Turgeon B."/>
            <person name="Goodwin S."/>
            <person name="Spatafora J."/>
            <person name="Crous P."/>
            <person name="Grigoriev I."/>
        </authorList>
    </citation>
    <scope>NUCLEOTIDE SEQUENCE</scope>
    <source>
        <strain evidence="10">CBS 207.26</strain>
    </source>
</reference>
<dbReference type="PROSITE" id="PS00216">
    <property type="entry name" value="SUGAR_TRANSPORT_1"/>
    <property type="match status" value="1"/>
</dbReference>
<dbReference type="PROSITE" id="PS00217">
    <property type="entry name" value="SUGAR_TRANSPORT_2"/>
    <property type="match status" value="1"/>
</dbReference>
<keyword evidence="5 8" id="KW-1133">Transmembrane helix</keyword>
<keyword evidence="3 7" id="KW-0813">Transport</keyword>
<evidence type="ECO:0000256" key="5">
    <source>
        <dbReference type="ARBA" id="ARBA00022989"/>
    </source>
</evidence>
<protein>
    <submittedName>
        <fullName evidence="10">General substrate transporter</fullName>
    </submittedName>
</protein>
<feature type="transmembrane region" description="Helical" evidence="8">
    <location>
        <begin position="329"/>
        <end position="350"/>
    </location>
</feature>
<evidence type="ECO:0000313" key="11">
    <source>
        <dbReference type="Proteomes" id="UP000800200"/>
    </source>
</evidence>
<dbReference type="AlphaFoldDB" id="A0A6A6DAC9"/>
<organism evidence="10 11">
    <name type="scientific">Zopfia rhizophila CBS 207.26</name>
    <dbReference type="NCBI Taxonomy" id="1314779"/>
    <lineage>
        <taxon>Eukaryota</taxon>
        <taxon>Fungi</taxon>
        <taxon>Dikarya</taxon>
        <taxon>Ascomycota</taxon>
        <taxon>Pezizomycotina</taxon>
        <taxon>Dothideomycetes</taxon>
        <taxon>Dothideomycetes incertae sedis</taxon>
        <taxon>Zopfiaceae</taxon>
        <taxon>Zopfia</taxon>
    </lineage>
</organism>
<dbReference type="GO" id="GO:0016020">
    <property type="term" value="C:membrane"/>
    <property type="evidence" value="ECO:0007669"/>
    <property type="project" value="UniProtKB-SubCell"/>
</dbReference>
<dbReference type="InterPro" id="IPR020846">
    <property type="entry name" value="MFS_dom"/>
</dbReference>
<evidence type="ECO:0000256" key="4">
    <source>
        <dbReference type="ARBA" id="ARBA00022692"/>
    </source>
</evidence>
<keyword evidence="6 8" id="KW-0472">Membrane</keyword>
<gene>
    <name evidence="10" type="ORF">K469DRAFT_743140</name>
</gene>
<feature type="transmembrane region" description="Helical" evidence="8">
    <location>
        <begin position="397"/>
        <end position="415"/>
    </location>
</feature>
<feature type="transmembrane region" description="Helical" evidence="8">
    <location>
        <begin position="108"/>
        <end position="128"/>
    </location>
</feature>
<dbReference type="OrthoDB" id="6612291at2759"/>
<dbReference type="PANTHER" id="PTHR48022:SF80">
    <property type="entry name" value="SUGAR TRANSPORTER, PUTATIVE (AFU_ORTHOLOGUE AFUA_3G12170)-RELATED"/>
    <property type="match status" value="1"/>
</dbReference>
<keyword evidence="11" id="KW-1185">Reference proteome</keyword>
<feature type="transmembrane region" description="Helical" evidence="8">
    <location>
        <begin position="12"/>
        <end position="32"/>
    </location>
</feature>
<dbReference type="PRINTS" id="PR00171">
    <property type="entry name" value="SUGRTRNSPORT"/>
</dbReference>